<evidence type="ECO:0000256" key="4">
    <source>
        <dbReference type="ARBA" id="ARBA00022676"/>
    </source>
</evidence>
<name>A0ABN7T5T9_OIKDI</name>
<keyword evidence="18" id="KW-1185">Reference proteome</keyword>
<sequence length="742" mass="85701">MRCIKRYGLACVAIFLLILYINHQAQYALSNDEHGENHRKRRSRDYNEPNISYDDEENGVGAFDEVETVNRVLDSRQCRMENCFNDANCKKHGFKVYIYPRKEEYGTLSANYLKILNSIKRTPYYTENISEACIKILSVDSIDRDPLSKERYVKNFAGRLSQIPTWNNGENHLVFNLYSGTWPDYLEDLGFDLGHAMLAKASISYQKYRSGFDVSLPLWGETHPAKGKHYAESAIAKWPSFGAHLMSFKGKRYLNGIGSVTRNSLYHLHDGSRSVMLTTCRHGKDWEKLCPNRECLDKCAADNEEYDRWDYISLLKNSTFCLVPRGRRLGSFRFIETLQQACVPVVLADDWVLPFSEVIDWERSTINWDEKLLLELGQHLEDVSPANVLRMRQEGANLYSTYFSSVDQIVKTTLEIIRQRIFPEASAPQFVWNSTPGALSLVPNLRPSNTPFYIEKKEHSLDTKFTALIHTVQTVPSSAAPIIKLIKNLWKTESCGQVIVLWACEHPPPVDSRWPPPPKGKSFLLLREDELKVSNRLFPYDQIEYDAVLSLDNDVSLHPEEIAFAFSTWLSFPERIVGFPSRRHYNRSSSKTTPWRYTSQWGNHYSIVLTGAAIIHKYYFHLFQSLPSTMLKKVNDYSNCEDILMNFMVSDISGQPPVKVTQKKQYMTKTDSTEPQPVVGKLASRWENNAHFTERQQCMNFFVDEYGTVPLIDTEVRFDPLLFRDDVARMRKKYPNVDTVET</sequence>
<keyword evidence="8" id="KW-0735">Signal-anchor</keyword>
<dbReference type="InterPro" id="IPR015338">
    <property type="entry name" value="GT64_dom"/>
</dbReference>
<feature type="domain" description="Exostosin GT47" evidence="15">
    <location>
        <begin position="91"/>
        <end position="380"/>
    </location>
</feature>
<dbReference type="Pfam" id="PF03016">
    <property type="entry name" value="Exostosin_GT47"/>
    <property type="match status" value="1"/>
</dbReference>
<keyword evidence="10" id="KW-0472">Membrane</keyword>
<evidence type="ECO:0000256" key="8">
    <source>
        <dbReference type="ARBA" id="ARBA00022968"/>
    </source>
</evidence>
<comment type="pathway">
    <text evidence="2">Protein modification; protein glycosylation.</text>
</comment>
<gene>
    <name evidence="17" type="ORF">OKIOD_LOCUS16089</name>
</gene>
<accession>A0ABN7T5T9</accession>
<keyword evidence="11" id="KW-1015">Disulfide bond</keyword>
<evidence type="ECO:0000256" key="11">
    <source>
        <dbReference type="ARBA" id="ARBA00023157"/>
    </source>
</evidence>
<keyword evidence="6" id="KW-0812">Transmembrane</keyword>
<dbReference type="InterPro" id="IPR004263">
    <property type="entry name" value="Exostosin"/>
</dbReference>
<evidence type="ECO:0000256" key="9">
    <source>
        <dbReference type="ARBA" id="ARBA00022989"/>
    </source>
</evidence>
<evidence type="ECO:0000256" key="3">
    <source>
        <dbReference type="ARBA" id="ARBA00010271"/>
    </source>
</evidence>
<organism evidence="17 18">
    <name type="scientific">Oikopleura dioica</name>
    <name type="common">Tunicate</name>
    <dbReference type="NCBI Taxonomy" id="34765"/>
    <lineage>
        <taxon>Eukaryota</taxon>
        <taxon>Metazoa</taxon>
        <taxon>Chordata</taxon>
        <taxon>Tunicata</taxon>
        <taxon>Appendicularia</taxon>
        <taxon>Copelata</taxon>
        <taxon>Oikopleuridae</taxon>
        <taxon>Oikopleura</taxon>
    </lineage>
</organism>
<proteinExistence type="inferred from homology"/>
<keyword evidence="5" id="KW-0808">Transferase</keyword>
<keyword evidence="12" id="KW-0325">Glycoprotein</keyword>
<evidence type="ECO:0000256" key="13">
    <source>
        <dbReference type="SAM" id="MobiDB-lite"/>
    </source>
</evidence>
<feature type="domain" description="Glycosyl transferase 64" evidence="16">
    <location>
        <begin position="465"/>
        <end position="723"/>
    </location>
</feature>
<keyword evidence="4" id="KW-0328">Glycosyltransferase</keyword>
<evidence type="ECO:0000256" key="14">
    <source>
        <dbReference type="SAM" id="SignalP"/>
    </source>
</evidence>
<feature type="region of interest" description="Disordered" evidence="13">
    <location>
        <begin position="32"/>
        <end position="57"/>
    </location>
</feature>
<evidence type="ECO:0000256" key="1">
    <source>
        <dbReference type="ARBA" id="ARBA00004648"/>
    </source>
</evidence>
<evidence type="ECO:0000259" key="15">
    <source>
        <dbReference type="Pfam" id="PF03016"/>
    </source>
</evidence>
<dbReference type="PANTHER" id="PTHR48261:SF3">
    <property type="entry name" value="EXOSTOSIN GLYCOSYLTRANSFERASE 1"/>
    <property type="match status" value="1"/>
</dbReference>
<evidence type="ECO:0000256" key="5">
    <source>
        <dbReference type="ARBA" id="ARBA00022679"/>
    </source>
</evidence>
<dbReference type="EMBL" id="OU015567">
    <property type="protein sequence ID" value="CAG5113196.1"/>
    <property type="molecule type" value="Genomic_DNA"/>
</dbReference>
<evidence type="ECO:0000256" key="2">
    <source>
        <dbReference type="ARBA" id="ARBA00004922"/>
    </source>
</evidence>
<evidence type="ECO:0000256" key="12">
    <source>
        <dbReference type="ARBA" id="ARBA00023180"/>
    </source>
</evidence>
<dbReference type="Gene3D" id="3.90.550.10">
    <property type="entry name" value="Spore Coat Polysaccharide Biosynthesis Protein SpsA, Chain A"/>
    <property type="match status" value="1"/>
</dbReference>
<dbReference type="PANTHER" id="PTHR48261">
    <property type="entry name" value="ACETYLGLUCOSAMINYLTRANSFERASE"/>
    <property type="match status" value="1"/>
</dbReference>
<feature type="chain" id="PRO_5045901421" evidence="14">
    <location>
        <begin position="31"/>
        <end position="742"/>
    </location>
</feature>
<protein>
    <submittedName>
        <fullName evidence="17">Oidioi.mRNA.OKI2018_I69.chr2.g7324.t1.cds</fullName>
    </submittedName>
</protein>
<keyword evidence="7" id="KW-0256">Endoplasmic reticulum</keyword>
<evidence type="ECO:0000256" key="10">
    <source>
        <dbReference type="ARBA" id="ARBA00023136"/>
    </source>
</evidence>
<evidence type="ECO:0000313" key="18">
    <source>
        <dbReference type="Proteomes" id="UP001158576"/>
    </source>
</evidence>
<evidence type="ECO:0000313" key="17">
    <source>
        <dbReference type="EMBL" id="CAG5113196.1"/>
    </source>
</evidence>
<comment type="subcellular location">
    <subcellularLocation>
        <location evidence="1">Endoplasmic reticulum membrane</location>
        <topology evidence="1">Single-pass type II membrane protein</topology>
    </subcellularLocation>
</comment>
<dbReference type="SUPFAM" id="SSF53448">
    <property type="entry name" value="Nucleotide-diphospho-sugar transferases"/>
    <property type="match status" value="1"/>
</dbReference>
<keyword evidence="14" id="KW-0732">Signal</keyword>
<evidence type="ECO:0000259" key="16">
    <source>
        <dbReference type="Pfam" id="PF09258"/>
    </source>
</evidence>
<comment type="similarity">
    <text evidence="3">Belongs to the glycosyltransferase 47 family.</text>
</comment>
<evidence type="ECO:0000256" key="7">
    <source>
        <dbReference type="ARBA" id="ARBA00022824"/>
    </source>
</evidence>
<dbReference type="Pfam" id="PF09258">
    <property type="entry name" value="Glyco_transf_64"/>
    <property type="match status" value="1"/>
</dbReference>
<keyword evidence="9" id="KW-1133">Transmembrane helix</keyword>
<reference evidence="17 18" key="1">
    <citation type="submission" date="2021-04" db="EMBL/GenBank/DDBJ databases">
        <authorList>
            <person name="Bliznina A."/>
        </authorList>
    </citation>
    <scope>NUCLEOTIDE SEQUENCE [LARGE SCALE GENOMIC DNA]</scope>
</reference>
<evidence type="ECO:0000256" key="6">
    <source>
        <dbReference type="ARBA" id="ARBA00022692"/>
    </source>
</evidence>
<dbReference type="Proteomes" id="UP001158576">
    <property type="component" value="Chromosome 2"/>
</dbReference>
<dbReference type="InterPro" id="IPR029044">
    <property type="entry name" value="Nucleotide-diphossugar_trans"/>
</dbReference>
<dbReference type="InterPro" id="IPR040911">
    <property type="entry name" value="Exostosin_GT47"/>
</dbReference>
<feature type="signal peptide" evidence="14">
    <location>
        <begin position="1"/>
        <end position="30"/>
    </location>
</feature>